<name>A0A5P3MUQ0_NEIAN</name>
<proteinExistence type="predicted"/>
<evidence type="ECO:0000313" key="1">
    <source>
        <dbReference type="EMBL" id="QEY24795.1"/>
    </source>
</evidence>
<gene>
    <name evidence="1" type="ORF">D0T90_10215</name>
</gene>
<dbReference type="AlphaFoldDB" id="A0A5P3MUQ0"/>
<reference evidence="1 2" key="1">
    <citation type="submission" date="2018-08" db="EMBL/GenBank/DDBJ databases">
        <title>Neisseria animalis ATCC 49930 complete genome.</title>
        <authorList>
            <person name="Veseli I.A."/>
            <person name="Mascarenhas dos Santos A.C."/>
            <person name="Buttler R."/>
            <person name="Pombert J.-F."/>
        </authorList>
    </citation>
    <scope>NUCLEOTIDE SEQUENCE [LARGE SCALE GENOMIC DNA]</scope>
    <source>
        <strain evidence="1 2">ATCC 49930</strain>
    </source>
</reference>
<sequence>MNNYHFTIAVRDAAADNFDTLETAFYQAGCSDALLCRENDLVYLEFDREAANAKAAVYSALADINKAGFHDLVIQESGVCTLAEIAGRAGLSRQAVSLYAQNKRGSGGFPKPLYGIAGHTPLYSWKEAAQWLYRQGKLSQSSYELACSV</sequence>
<dbReference type="RefSeq" id="WP_123796318.1">
    <property type="nucleotide sequence ID" value="NZ_CP031699.1"/>
</dbReference>
<keyword evidence="2" id="KW-1185">Reference proteome</keyword>
<evidence type="ECO:0000313" key="2">
    <source>
        <dbReference type="Proteomes" id="UP000325536"/>
    </source>
</evidence>
<dbReference type="OrthoDB" id="7860618at2"/>
<dbReference type="EMBL" id="CP031699">
    <property type="protein sequence ID" value="QEY24795.1"/>
    <property type="molecule type" value="Genomic_DNA"/>
</dbReference>
<protein>
    <submittedName>
        <fullName evidence="1">XRE family transcriptional regulator</fullName>
    </submittedName>
</protein>
<dbReference type="Proteomes" id="UP000325536">
    <property type="component" value="Chromosome"/>
</dbReference>
<dbReference type="KEGG" id="naq:D0T90_10215"/>
<accession>A0A5P3MUQ0</accession>
<organism evidence="1 2">
    <name type="scientific">Neisseria animalis</name>
    <dbReference type="NCBI Taxonomy" id="492"/>
    <lineage>
        <taxon>Bacteria</taxon>
        <taxon>Pseudomonadati</taxon>
        <taxon>Pseudomonadota</taxon>
        <taxon>Betaproteobacteria</taxon>
        <taxon>Neisseriales</taxon>
        <taxon>Neisseriaceae</taxon>
        <taxon>Neisseria</taxon>
    </lineage>
</organism>